<name>A0ABD6AWV2_9EURY</name>
<keyword evidence="4" id="KW-1185">Reference proteome</keyword>
<organism evidence="3 4">
    <name type="scientific">Halomarina rubra</name>
    <dbReference type="NCBI Taxonomy" id="2071873"/>
    <lineage>
        <taxon>Archaea</taxon>
        <taxon>Methanobacteriati</taxon>
        <taxon>Methanobacteriota</taxon>
        <taxon>Stenosarchaea group</taxon>
        <taxon>Halobacteria</taxon>
        <taxon>Halobacteriales</taxon>
        <taxon>Natronomonadaceae</taxon>
        <taxon>Halomarina</taxon>
    </lineage>
</organism>
<dbReference type="SUPFAM" id="SSF54637">
    <property type="entry name" value="Thioesterase/thiol ester dehydrase-isomerase"/>
    <property type="match status" value="1"/>
</dbReference>
<feature type="compositionally biased region" description="Low complexity" evidence="1">
    <location>
        <begin position="31"/>
        <end position="44"/>
    </location>
</feature>
<dbReference type="Gene3D" id="3.10.129.10">
    <property type="entry name" value="Hotdog Thioesterase"/>
    <property type="match status" value="1"/>
</dbReference>
<feature type="compositionally biased region" description="Basic and acidic residues" evidence="1">
    <location>
        <begin position="47"/>
        <end position="57"/>
    </location>
</feature>
<evidence type="ECO:0000313" key="3">
    <source>
        <dbReference type="EMBL" id="MFD1514237.1"/>
    </source>
</evidence>
<evidence type="ECO:0000256" key="1">
    <source>
        <dbReference type="SAM" id="MobiDB-lite"/>
    </source>
</evidence>
<feature type="region of interest" description="Disordered" evidence="1">
    <location>
        <begin position="31"/>
        <end position="65"/>
    </location>
</feature>
<protein>
    <submittedName>
        <fullName evidence="3">MaoC/PaaZ C-terminal domain-containing protein</fullName>
    </submittedName>
</protein>
<feature type="domain" description="MaoC-like" evidence="2">
    <location>
        <begin position="103"/>
        <end position="191"/>
    </location>
</feature>
<dbReference type="AlphaFoldDB" id="A0ABD6AWV2"/>
<evidence type="ECO:0000259" key="2">
    <source>
        <dbReference type="Pfam" id="PF01575"/>
    </source>
</evidence>
<evidence type="ECO:0000313" key="4">
    <source>
        <dbReference type="Proteomes" id="UP001597187"/>
    </source>
</evidence>
<dbReference type="InterPro" id="IPR002539">
    <property type="entry name" value="MaoC-like_dom"/>
</dbReference>
<dbReference type="RefSeq" id="WP_250874209.1">
    <property type="nucleotide sequence ID" value="NZ_JALXFV010000007.1"/>
</dbReference>
<accession>A0ABD6AWV2</accession>
<dbReference type="PANTHER" id="PTHR43841">
    <property type="entry name" value="3-HYDROXYACYL-THIOESTER DEHYDRATASE HTDX-RELATED"/>
    <property type="match status" value="1"/>
</dbReference>
<dbReference type="PANTHER" id="PTHR43841:SF3">
    <property type="entry name" value="(3R)-HYDROXYACYL-ACP DEHYDRATASE SUBUNIT HADB"/>
    <property type="match status" value="1"/>
</dbReference>
<sequence>MTFAEFATEYRTADGEHVLSEYATAIETDGAATDTAANAGSTTAVGGREDDRTESPRDANTADDLVGLPVRSGIDVGTAVPEPSDPLRLAEGDVGPTVTVGPFARQDFVRYAGASGDFNPIHYDEPFATVAGHRGVFGQGMLTAGVAAHAVTDFVGVDRVRSFGVRFRSRVWPGDTVTARTVVADDDCVLDVSVERERDGETVLTGTATVGERQ</sequence>
<dbReference type="Proteomes" id="UP001597187">
    <property type="component" value="Unassembled WGS sequence"/>
</dbReference>
<dbReference type="EMBL" id="JBHUDC010000007">
    <property type="protein sequence ID" value="MFD1514237.1"/>
    <property type="molecule type" value="Genomic_DNA"/>
</dbReference>
<comment type="caution">
    <text evidence="3">The sequence shown here is derived from an EMBL/GenBank/DDBJ whole genome shotgun (WGS) entry which is preliminary data.</text>
</comment>
<reference evidence="3 4" key="1">
    <citation type="journal article" date="2019" name="Int. J. Syst. Evol. Microbiol.">
        <title>The Global Catalogue of Microorganisms (GCM) 10K type strain sequencing project: providing services to taxonomists for standard genome sequencing and annotation.</title>
        <authorList>
            <consortium name="The Broad Institute Genomics Platform"/>
            <consortium name="The Broad Institute Genome Sequencing Center for Infectious Disease"/>
            <person name="Wu L."/>
            <person name="Ma J."/>
        </authorList>
    </citation>
    <scope>NUCLEOTIDE SEQUENCE [LARGE SCALE GENOMIC DNA]</scope>
    <source>
        <strain evidence="3 4">CGMCC 1.12563</strain>
    </source>
</reference>
<dbReference type="Pfam" id="PF01575">
    <property type="entry name" value="MaoC_dehydratas"/>
    <property type="match status" value="1"/>
</dbReference>
<dbReference type="InterPro" id="IPR029069">
    <property type="entry name" value="HotDog_dom_sf"/>
</dbReference>
<gene>
    <name evidence="3" type="ORF">ACFSBT_13215</name>
</gene>
<proteinExistence type="predicted"/>